<evidence type="ECO:0000313" key="3">
    <source>
        <dbReference type="EMBL" id="MBB4035276.1"/>
    </source>
</evidence>
<evidence type="ECO:0000313" key="4">
    <source>
        <dbReference type="Proteomes" id="UP000555103"/>
    </source>
</evidence>
<dbReference type="Pfam" id="PF16871">
    <property type="entry name" value="DUF5077"/>
    <property type="match status" value="1"/>
</dbReference>
<comment type="caution">
    <text evidence="3">The sequence shown here is derived from an EMBL/GenBank/DDBJ whole genome shotgun (WGS) entry which is preliminary data.</text>
</comment>
<protein>
    <recommendedName>
        <fullName evidence="2">DUF5077 domain-containing protein</fullName>
    </recommendedName>
</protein>
<accession>A0A840CIW6</accession>
<evidence type="ECO:0000256" key="1">
    <source>
        <dbReference type="SAM" id="SignalP"/>
    </source>
</evidence>
<feature type="signal peptide" evidence="1">
    <location>
        <begin position="1"/>
        <end position="19"/>
    </location>
</feature>
<proteinExistence type="predicted"/>
<feature type="chain" id="PRO_5032787226" description="DUF5077 domain-containing protein" evidence="1">
    <location>
        <begin position="20"/>
        <end position="433"/>
    </location>
</feature>
<dbReference type="Proteomes" id="UP000555103">
    <property type="component" value="Unassembled WGS sequence"/>
</dbReference>
<dbReference type="RefSeq" id="WP_183306208.1">
    <property type="nucleotide sequence ID" value="NZ_JACIEP010000003.1"/>
</dbReference>
<keyword evidence="1" id="KW-0732">Signal</keyword>
<feature type="domain" description="DUF5077" evidence="2">
    <location>
        <begin position="32"/>
        <end position="153"/>
    </location>
</feature>
<dbReference type="Pfam" id="PF11958">
    <property type="entry name" value="DUF3472"/>
    <property type="match status" value="1"/>
</dbReference>
<reference evidence="3 4" key="1">
    <citation type="submission" date="2020-08" db="EMBL/GenBank/DDBJ databases">
        <title>Genomic Encyclopedia of Type Strains, Phase IV (KMG-IV): sequencing the most valuable type-strain genomes for metagenomic binning, comparative biology and taxonomic classification.</title>
        <authorList>
            <person name="Goeker M."/>
        </authorList>
    </citation>
    <scope>NUCLEOTIDE SEQUENCE [LARGE SCALE GENOMIC DNA]</scope>
    <source>
        <strain evidence="3 4">DSM 104969</strain>
    </source>
</reference>
<evidence type="ECO:0000259" key="2">
    <source>
        <dbReference type="Pfam" id="PF16871"/>
    </source>
</evidence>
<sequence>MKQLFFAFFCFLLSFGSTAQTVALSDDNIVSIPLTGNTYITSGQRIPDIIGENGITAWDKPEIVFSLWFKLSNPGELNVALRTKNEAKDNSKVKVSVAGMTNEINISGETWSVVPAGKVKIEKAGYVRVDIQGLEKSGKSFGSISEVIVSGTSAKEPVYFVRNFSHYWGRRGPSVHMKYELPKETDIEYFYNEVTVPEGNDVIGSYFMSNGFSGGYFGMQVNKETERRVLFSVWSPYETHNPKEIPEEYQIKTLARGEDVHIGEFGNEGSGGQSYLKYMWKAGVTYKFLTRIRPDGKGNTIFTSYFFATDENRWRLIASFLRPKTDTWYKGAHSFLENFSPDQGFITRKVYFGNQWAVTTKGKWISLTQGRFTYDATAGAGVRQDYKGGMEDNRFFLQNCGFFDENTILRATFERTANEKDRPKINLKKLPTK</sequence>
<gene>
    <name evidence="3" type="ORF">GGR21_001165</name>
</gene>
<dbReference type="EMBL" id="JACIEP010000003">
    <property type="protein sequence ID" value="MBB4035276.1"/>
    <property type="molecule type" value="Genomic_DNA"/>
</dbReference>
<name>A0A840CIW6_9BACT</name>
<dbReference type="InterPro" id="IPR021862">
    <property type="entry name" value="DUF3472"/>
</dbReference>
<dbReference type="AlphaFoldDB" id="A0A840CIW6"/>
<organism evidence="3 4">
    <name type="scientific">Dysgonomonas hofstadii</name>
    <dbReference type="NCBI Taxonomy" id="637886"/>
    <lineage>
        <taxon>Bacteria</taxon>
        <taxon>Pseudomonadati</taxon>
        <taxon>Bacteroidota</taxon>
        <taxon>Bacteroidia</taxon>
        <taxon>Bacteroidales</taxon>
        <taxon>Dysgonomonadaceae</taxon>
        <taxon>Dysgonomonas</taxon>
    </lineage>
</organism>
<keyword evidence="4" id="KW-1185">Reference proteome</keyword>
<dbReference type="InterPro" id="IPR031712">
    <property type="entry name" value="DUF5077"/>
</dbReference>